<reference evidence="1 2" key="1">
    <citation type="journal article" date="2021" name="BMC Genomics">
        <title>Datura genome reveals duplications of psychoactive alkaloid biosynthetic genes and high mutation rate following tissue culture.</title>
        <authorList>
            <person name="Rajewski A."/>
            <person name="Carter-House D."/>
            <person name="Stajich J."/>
            <person name="Litt A."/>
        </authorList>
    </citation>
    <scope>NUCLEOTIDE SEQUENCE [LARGE SCALE GENOMIC DNA]</scope>
    <source>
        <strain evidence="1">AR-01</strain>
    </source>
</reference>
<protein>
    <submittedName>
        <fullName evidence="1">Uncharacterized protein</fullName>
    </submittedName>
</protein>
<proteinExistence type="predicted"/>
<name>A0ABS8TLD4_DATST</name>
<accession>A0ABS8TLD4</accession>
<comment type="caution">
    <text evidence="1">The sequence shown here is derived from an EMBL/GenBank/DDBJ whole genome shotgun (WGS) entry which is preliminary data.</text>
</comment>
<feature type="non-terminal residue" evidence="1">
    <location>
        <position position="58"/>
    </location>
</feature>
<dbReference type="EMBL" id="JACEIK010001672">
    <property type="protein sequence ID" value="MCD7471362.1"/>
    <property type="molecule type" value="Genomic_DNA"/>
</dbReference>
<gene>
    <name evidence="1" type="ORF">HAX54_011763</name>
</gene>
<organism evidence="1 2">
    <name type="scientific">Datura stramonium</name>
    <name type="common">Jimsonweed</name>
    <name type="synonym">Common thornapple</name>
    <dbReference type="NCBI Taxonomy" id="4076"/>
    <lineage>
        <taxon>Eukaryota</taxon>
        <taxon>Viridiplantae</taxon>
        <taxon>Streptophyta</taxon>
        <taxon>Embryophyta</taxon>
        <taxon>Tracheophyta</taxon>
        <taxon>Spermatophyta</taxon>
        <taxon>Magnoliopsida</taxon>
        <taxon>eudicotyledons</taxon>
        <taxon>Gunneridae</taxon>
        <taxon>Pentapetalae</taxon>
        <taxon>asterids</taxon>
        <taxon>lamiids</taxon>
        <taxon>Solanales</taxon>
        <taxon>Solanaceae</taxon>
        <taxon>Solanoideae</taxon>
        <taxon>Datureae</taxon>
        <taxon>Datura</taxon>
    </lineage>
</organism>
<keyword evidence="2" id="KW-1185">Reference proteome</keyword>
<sequence>MEFRKWPRYYGCNLLNCTMMVWNGIEKSWEEDRELFKESSYDHKTQSISIHGKVIRIV</sequence>
<evidence type="ECO:0000313" key="1">
    <source>
        <dbReference type="EMBL" id="MCD7471362.1"/>
    </source>
</evidence>
<dbReference type="Proteomes" id="UP000823775">
    <property type="component" value="Unassembled WGS sequence"/>
</dbReference>
<evidence type="ECO:0000313" key="2">
    <source>
        <dbReference type="Proteomes" id="UP000823775"/>
    </source>
</evidence>